<comment type="subunit">
    <text evidence="8">Component of the Mediator complex.</text>
</comment>
<evidence type="ECO:0000313" key="11">
    <source>
        <dbReference type="Proteomes" id="UP001214415"/>
    </source>
</evidence>
<dbReference type="GO" id="GO:0006357">
    <property type="term" value="P:regulation of transcription by RNA polymerase II"/>
    <property type="evidence" value="ECO:0007669"/>
    <property type="project" value="InterPro"/>
</dbReference>
<dbReference type="SUPFAM" id="SSF140718">
    <property type="entry name" value="Mediator hinge subcomplex-like"/>
    <property type="match status" value="1"/>
</dbReference>
<evidence type="ECO:0000256" key="1">
    <source>
        <dbReference type="ARBA" id="ARBA00004123"/>
    </source>
</evidence>
<accession>A0AAF0E922</accession>
<keyword evidence="5 8" id="KW-0010">Activator</keyword>
<keyword evidence="7 8" id="KW-0539">Nucleus</keyword>
<dbReference type="GO" id="GO:0070847">
    <property type="term" value="C:core mediator complex"/>
    <property type="evidence" value="ECO:0007669"/>
    <property type="project" value="TreeGrafter"/>
</dbReference>
<evidence type="ECO:0000256" key="4">
    <source>
        <dbReference type="ARBA" id="ARBA00023015"/>
    </source>
</evidence>
<protein>
    <recommendedName>
        <fullName evidence="3 8">Mediator of RNA polymerase II transcription subunit 7</fullName>
    </recommendedName>
</protein>
<dbReference type="InterPro" id="IPR037212">
    <property type="entry name" value="Med7/Med21-like"/>
</dbReference>
<dbReference type="InterPro" id="IPR044888">
    <property type="entry name" value="Mediatior_Med7_sf"/>
</dbReference>
<name>A0AAF0E922_9BASI</name>
<feature type="region of interest" description="Disordered" evidence="9">
    <location>
        <begin position="1"/>
        <end position="24"/>
    </location>
</feature>
<dbReference type="EMBL" id="CP119900">
    <property type="protein sequence ID" value="WFD21403.1"/>
    <property type="molecule type" value="Genomic_DNA"/>
</dbReference>
<evidence type="ECO:0000256" key="7">
    <source>
        <dbReference type="ARBA" id="ARBA00023242"/>
    </source>
</evidence>
<sequence>MTQDAAGAGAALDAGAAPDTLGHTSVFPPPPSVYRHFTEQNLAWLALLQEAKAGRPPTDDADAVARLRTKKEILMQAIGEGSELVPPDLDLEMELTPPNIAWIEEDGGFQLFGQRWPIPETTPSLAQLHLPDLCGADVEGAQDRRAALQTLLHTLLQTYWELTGDLLRPVQPYDVWVPAPGAHSVPEGTEAPAQGTWQPSSHIQDRLKHMETTVINFQYLVNQMRPAHNREALRQLLAAQIARRREAAAQVRTQCAEIRREMERLTM</sequence>
<organism evidence="10 11">
    <name type="scientific">Malassezia equina</name>
    <dbReference type="NCBI Taxonomy" id="1381935"/>
    <lineage>
        <taxon>Eukaryota</taxon>
        <taxon>Fungi</taxon>
        <taxon>Dikarya</taxon>
        <taxon>Basidiomycota</taxon>
        <taxon>Ustilaginomycotina</taxon>
        <taxon>Malasseziomycetes</taxon>
        <taxon>Malasseziales</taxon>
        <taxon>Malasseziaceae</taxon>
        <taxon>Malassezia</taxon>
    </lineage>
</organism>
<dbReference type="GO" id="GO:0016592">
    <property type="term" value="C:mediator complex"/>
    <property type="evidence" value="ECO:0007669"/>
    <property type="project" value="InterPro"/>
</dbReference>
<dbReference type="GO" id="GO:0003712">
    <property type="term" value="F:transcription coregulator activity"/>
    <property type="evidence" value="ECO:0007669"/>
    <property type="project" value="InterPro"/>
</dbReference>
<proteinExistence type="inferred from homology"/>
<evidence type="ECO:0000256" key="3">
    <source>
        <dbReference type="ARBA" id="ARBA00020631"/>
    </source>
</evidence>
<dbReference type="PANTHER" id="PTHR21428">
    <property type="entry name" value="MEDIATOR OF RNA POLYMERASE II TRANSCRIPTION SUBUNIT 7"/>
    <property type="match status" value="1"/>
</dbReference>
<reference evidence="10" key="1">
    <citation type="submission" date="2023-03" db="EMBL/GenBank/DDBJ databases">
        <title>Mating type loci evolution in Malassezia.</title>
        <authorList>
            <person name="Coelho M.A."/>
        </authorList>
    </citation>
    <scope>NUCLEOTIDE SEQUENCE</scope>
    <source>
        <strain evidence="10">CBS 12830</strain>
    </source>
</reference>
<evidence type="ECO:0000313" key="10">
    <source>
        <dbReference type="EMBL" id="WFD21403.1"/>
    </source>
</evidence>
<keyword evidence="4 8" id="KW-0805">Transcription regulation</keyword>
<dbReference type="Gene3D" id="6.10.140.200">
    <property type="match status" value="1"/>
</dbReference>
<comment type="subcellular location">
    <subcellularLocation>
        <location evidence="1 8">Nucleus</location>
    </subcellularLocation>
</comment>
<dbReference type="Proteomes" id="UP001214415">
    <property type="component" value="Chromosome 1"/>
</dbReference>
<keyword evidence="11" id="KW-1185">Reference proteome</keyword>
<evidence type="ECO:0000256" key="9">
    <source>
        <dbReference type="SAM" id="MobiDB-lite"/>
    </source>
</evidence>
<feature type="compositionally biased region" description="Low complexity" evidence="9">
    <location>
        <begin position="1"/>
        <end position="19"/>
    </location>
</feature>
<gene>
    <name evidence="10" type="ORF">MEQU1_000052</name>
</gene>
<dbReference type="Gene3D" id="6.10.140.1520">
    <property type="match status" value="1"/>
</dbReference>
<evidence type="ECO:0000256" key="2">
    <source>
        <dbReference type="ARBA" id="ARBA00009994"/>
    </source>
</evidence>
<dbReference type="AlphaFoldDB" id="A0AAF0E922"/>
<keyword evidence="6 8" id="KW-0804">Transcription</keyword>
<comment type="function">
    <text evidence="8">Component of the Mediator complex, a coactivator involved in the regulated transcription of nearly all RNA polymerase II-dependent genes. Mediator functions as a bridge to convey information from gene-specific regulatory proteins to the basal RNA polymerase II transcription machinery.</text>
</comment>
<evidence type="ECO:0000256" key="6">
    <source>
        <dbReference type="ARBA" id="ARBA00023163"/>
    </source>
</evidence>
<dbReference type="PANTHER" id="PTHR21428:SF11">
    <property type="entry name" value="MEDIATOR OF RNA POLYMERASE II TRANSCRIPTION SUBUNIT 7"/>
    <property type="match status" value="1"/>
</dbReference>
<evidence type="ECO:0000256" key="8">
    <source>
        <dbReference type="RuleBase" id="RU364060"/>
    </source>
</evidence>
<dbReference type="Pfam" id="PF05983">
    <property type="entry name" value="Med7"/>
    <property type="match status" value="1"/>
</dbReference>
<dbReference type="InterPro" id="IPR009244">
    <property type="entry name" value="Mediatior_Med7"/>
</dbReference>
<comment type="similarity">
    <text evidence="2 8">Belongs to the Mediator complex subunit 7 family.</text>
</comment>
<evidence type="ECO:0000256" key="5">
    <source>
        <dbReference type="ARBA" id="ARBA00023159"/>
    </source>
</evidence>